<dbReference type="GeneID" id="38778319"/>
<reference evidence="2 3" key="1">
    <citation type="journal article" date="2018" name="Sci. Rep.">
        <title>Genome sequence of the cauliflower mushroom Sparassis crispa (Hanabiratake) and its association with beneficial usage.</title>
        <authorList>
            <person name="Kiyama R."/>
            <person name="Furutani Y."/>
            <person name="Kawaguchi K."/>
            <person name="Nakanishi T."/>
        </authorList>
    </citation>
    <scope>NUCLEOTIDE SEQUENCE [LARGE SCALE GENOMIC DNA]</scope>
</reference>
<gene>
    <name evidence="2" type="ORF">SCP_0311310</name>
</gene>
<dbReference type="OrthoDB" id="2756548at2759"/>
<dbReference type="EMBL" id="BFAD01000003">
    <property type="protein sequence ID" value="GBE81402.1"/>
    <property type="molecule type" value="Genomic_DNA"/>
</dbReference>
<feature type="compositionally biased region" description="Basic and acidic residues" evidence="1">
    <location>
        <begin position="446"/>
        <end position="455"/>
    </location>
</feature>
<dbReference type="InParanoid" id="A0A401GGW2"/>
<feature type="region of interest" description="Disordered" evidence="1">
    <location>
        <begin position="37"/>
        <end position="57"/>
    </location>
</feature>
<feature type="compositionally biased region" description="Basic and acidic residues" evidence="1">
    <location>
        <begin position="257"/>
        <end position="271"/>
    </location>
</feature>
<dbReference type="AlphaFoldDB" id="A0A401GGW2"/>
<evidence type="ECO:0000313" key="2">
    <source>
        <dbReference type="EMBL" id="GBE81402.1"/>
    </source>
</evidence>
<feature type="compositionally biased region" description="Pro residues" evidence="1">
    <location>
        <begin position="287"/>
        <end position="303"/>
    </location>
</feature>
<evidence type="ECO:0000313" key="3">
    <source>
        <dbReference type="Proteomes" id="UP000287166"/>
    </source>
</evidence>
<dbReference type="Proteomes" id="UP000287166">
    <property type="component" value="Unassembled WGS sequence"/>
</dbReference>
<dbReference type="RefSeq" id="XP_027612315.1">
    <property type="nucleotide sequence ID" value="XM_027756514.1"/>
</dbReference>
<feature type="region of interest" description="Disordered" evidence="1">
    <location>
        <begin position="325"/>
        <end position="402"/>
    </location>
</feature>
<comment type="caution">
    <text evidence="2">The sequence shown here is derived from an EMBL/GenBank/DDBJ whole genome shotgun (WGS) entry which is preliminary data.</text>
</comment>
<keyword evidence="3" id="KW-1185">Reference proteome</keyword>
<proteinExistence type="predicted"/>
<feature type="compositionally biased region" description="Low complexity" evidence="1">
    <location>
        <begin position="383"/>
        <end position="402"/>
    </location>
</feature>
<protein>
    <submittedName>
        <fullName evidence="2">Uncharacterized protein</fullName>
    </submittedName>
</protein>
<name>A0A401GGW2_9APHY</name>
<feature type="region of interest" description="Disordered" evidence="1">
    <location>
        <begin position="257"/>
        <end position="307"/>
    </location>
</feature>
<evidence type="ECO:0000256" key="1">
    <source>
        <dbReference type="SAM" id="MobiDB-lite"/>
    </source>
</evidence>
<accession>A0A401GGW2</accession>
<feature type="region of interest" description="Disordered" evidence="1">
    <location>
        <begin position="415"/>
        <end position="505"/>
    </location>
</feature>
<sequence length="505" mass="55794">MAPWYPKSPTSQSVYHDYPDVQSRSWHFDLSAVRSTLGGVTPPPSPIPERPRLNHPPMQQNKIRKYSVRRYREVIPGVLEDGTITARHPFVAEYLRALTSRALCSRLQAKRSQGSSVPPARLADVGPLLGLDLDDRQSRVIFALAALAILYHPRQRIHECFWGRRTRAYTDRIICSVRYIPRPLIYDPEMYLGLHSHLYMLNCMALTCHQSSQHATVAEMEPRTLRKRHASARISANGVLKANPAEGHEHELMHVEPYDKRITSGKEERMQTRSRARARTTVSPTPARAPSPNIPSTPAPDTPAAPARASILKWKQDAEDMVVDHPGSVTHESNRLVHPRLAPSASQAPRRSTRQAARRVVSNPATATAVADATAKKPPRARSASADSDSGSSSSSTTVCLSGSEATVVDVVIPSGKSNKMTEEDDAEDVPVTVQPRRQTAKRARGKEQEREPTRTKRKRRSPADECDAEKTAPTPRKRACKAGSKPPILGAAAPKTKLGVQPRL</sequence>
<organism evidence="2 3">
    <name type="scientific">Sparassis crispa</name>
    <dbReference type="NCBI Taxonomy" id="139825"/>
    <lineage>
        <taxon>Eukaryota</taxon>
        <taxon>Fungi</taxon>
        <taxon>Dikarya</taxon>
        <taxon>Basidiomycota</taxon>
        <taxon>Agaricomycotina</taxon>
        <taxon>Agaricomycetes</taxon>
        <taxon>Polyporales</taxon>
        <taxon>Sparassidaceae</taxon>
        <taxon>Sparassis</taxon>
    </lineage>
</organism>